<name>A0A059F7R5_9PROT</name>
<dbReference type="AlphaFoldDB" id="A0A059F7R5"/>
<dbReference type="Proteomes" id="UP000024816">
    <property type="component" value="Unassembled WGS sequence"/>
</dbReference>
<dbReference type="OrthoDB" id="7619842at2"/>
<protein>
    <submittedName>
        <fullName evidence="1">Uncharacterized protein</fullName>
    </submittedName>
</protein>
<evidence type="ECO:0000313" key="1">
    <source>
        <dbReference type="EMBL" id="KCZ86588.1"/>
    </source>
</evidence>
<reference evidence="1 2" key="1">
    <citation type="journal article" date="2014" name="Antonie Van Leeuwenhoek">
        <title>Hyphomonas beringensis sp. nov. and Hyphomonas chukchiensis sp. nov., isolated from surface seawater of the Bering Sea and Chukchi Sea.</title>
        <authorList>
            <person name="Li C."/>
            <person name="Lai Q."/>
            <person name="Li G."/>
            <person name="Dong C."/>
            <person name="Wang J."/>
            <person name="Liao Y."/>
            <person name="Shao Z."/>
        </authorList>
    </citation>
    <scope>NUCLEOTIDE SEQUENCE [LARGE SCALE GENOMIC DNA]</scope>
    <source>
        <strain evidence="1 2">VP2</strain>
    </source>
</reference>
<dbReference type="STRING" id="1280952.HJA_15589"/>
<dbReference type="EMBL" id="ARYJ01000013">
    <property type="protein sequence ID" value="KCZ86588.1"/>
    <property type="molecule type" value="Genomic_DNA"/>
</dbReference>
<accession>A0A059F7R5</accession>
<dbReference type="RefSeq" id="WP_035583913.1">
    <property type="nucleotide sequence ID" value="NZ_ARYJ01000013.1"/>
</dbReference>
<organism evidence="1 2">
    <name type="scientific">Hyphomonas jannaschiana VP2</name>
    <dbReference type="NCBI Taxonomy" id="1280952"/>
    <lineage>
        <taxon>Bacteria</taxon>
        <taxon>Pseudomonadati</taxon>
        <taxon>Pseudomonadota</taxon>
        <taxon>Alphaproteobacteria</taxon>
        <taxon>Hyphomonadales</taxon>
        <taxon>Hyphomonadaceae</taxon>
        <taxon>Hyphomonas</taxon>
    </lineage>
</organism>
<gene>
    <name evidence="1" type="ORF">HJA_15589</name>
</gene>
<comment type="caution">
    <text evidence="1">The sequence shown here is derived from an EMBL/GenBank/DDBJ whole genome shotgun (WGS) entry which is preliminary data.</text>
</comment>
<evidence type="ECO:0000313" key="2">
    <source>
        <dbReference type="Proteomes" id="UP000024816"/>
    </source>
</evidence>
<proteinExistence type="predicted"/>
<sequence>MTTDIVVDLGLKSAEEVALLATVVDAFVQQFLGRNRQTSDAPEVMVRTAFSPDGEVSKAVIFQDRKWADAFVNFWENQKAQDHAA</sequence>
<dbReference type="PATRIC" id="fig|1280952.3.peg.3119"/>
<keyword evidence="2" id="KW-1185">Reference proteome</keyword>